<dbReference type="STRING" id="7168.A0A182NCB3"/>
<proteinExistence type="predicted"/>
<protein>
    <submittedName>
        <fullName evidence="1">Uncharacterized protein</fullName>
    </submittedName>
</protein>
<organism evidence="1 2">
    <name type="scientific">Anopheles dirus</name>
    <dbReference type="NCBI Taxonomy" id="7168"/>
    <lineage>
        <taxon>Eukaryota</taxon>
        <taxon>Metazoa</taxon>
        <taxon>Ecdysozoa</taxon>
        <taxon>Arthropoda</taxon>
        <taxon>Hexapoda</taxon>
        <taxon>Insecta</taxon>
        <taxon>Pterygota</taxon>
        <taxon>Neoptera</taxon>
        <taxon>Endopterygota</taxon>
        <taxon>Diptera</taxon>
        <taxon>Nematocera</taxon>
        <taxon>Culicoidea</taxon>
        <taxon>Culicidae</taxon>
        <taxon>Anophelinae</taxon>
        <taxon>Anopheles</taxon>
    </lineage>
</organism>
<dbReference type="PANTHER" id="PTHR47331">
    <property type="entry name" value="PHD-TYPE DOMAIN-CONTAINING PROTEIN"/>
    <property type="match status" value="1"/>
</dbReference>
<dbReference type="AlphaFoldDB" id="A0A182NCB3"/>
<dbReference type="VEuPathDB" id="VectorBase:ADIR005277"/>
<dbReference type="Proteomes" id="UP000075884">
    <property type="component" value="Unassembled WGS sequence"/>
</dbReference>
<accession>A0A182NCB3</accession>
<evidence type="ECO:0000313" key="1">
    <source>
        <dbReference type="EnsemblMetazoa" id="ADIR005277-PA"/>
    </source>
</evidence>
<sequence length="113" mass="13068">TDQKKKVLVAHLHHRLKKILELEAAESFFWSDSTITLKWIESSPNTWKTFVASRVSEIQHHSHPRQWRHVSGSTNPADLVSRWSFSLMTRYLSPDGPSYASWKYTMGTINSLA</sequence>
<evidence type="ECO:0000313" key="2">
    <source>
        <dbReference type="Proteomes" id="UP000075884"/>
    </source>
</evidence>
<dbReference type="EnsemblMetazoa" id="ADIR005277-RA">
    <property type="protein sequence ID" value="ADIR005277-PA"/>
    <property type="gene ID" value="ADIR005277"/>
</dbReference>
<keyword evidence="2" id="KW-1185">Reference proteome</keyword>
<name>A0A182NCB3_9DIPT</name>
<reference evidence="1" key="2">
    <citation type="submission" date="2020-05" db="UniProtKB">
        <authorList>
            <consortium name="EnsemblMetazoa"/>
        </authorList>
    </citation>
    <scope>IDENTIFICATION</scope>
    <source>
        <strain evidence="1">WRAIR2</strain>
    </source>
</reference>
<reference evidence="2" key="1">
    <citation type="submission" date="2013-03" db="EMBL/GenBank/DDBJ databases">
        <title>The Genome Sequence of Anopheles dirus WRAIR2.</title>
        <authorList>
            <consortium name="The Broad Institute Genomics Platform"/>
            <person name="Neafsey D.E."/>
            <person name="Walton C."/>
            <person name="Walker B."/>
            <person name="Young S.K."/>
            <person name="Zeng Q."/>
            <person name="Gargeya S."/>
            <person name="Fitzgerald M."/>
            <person name="Haas B."/>
            <person name="Abouelleil A."/>
            <person name="Allen A.W."/>
            <person name="Alvarado L."/>
            <person name="Arachchi H.M."/>
            <person name="Berlin A.M."/>
            <person name="Chapman S.B."/>
            <person name="Gainer-Dewar J."/>
            <person name="Goldberg J."/>
            <person name="Griggs A."/>
            <person name="Gujja S."/>
            <person name="Hansen M."/>
            <person name="Howarth C."/>
            <person name="Imamovic A."/>
            <person name="Ireland A."/>
            <person name="Larimer J."/>
            <person name="McCowan C."/>
            <person name="Murphy C."/>
            <person name="Pearson M."/>
            <person name="Poon T.W."/>
            <person name="Priest M."/>
            <person name="Roberts A."/>
            <person name="Saif S."/>
            <person name="Shea T."/>
            <person name="Sisk P."/>
            <person name="Sykes S."/>
            <person name="Wortman J."/>
            <person name="Nusbaum C."/>
            <person name="Birren B."/>
        </authorList>
    </citation>
    <scope>NUCLEOTIDE SEQUENCE [LARGE SCALE GENOMIC DNA]</scope>
    <source>
        <strain evidence="2">WRAIR2</strain>
    </source>
</reference>